<evidence type="ECO:0000256" key="9">
    <source>
        <dbReference type="ARBA" id="ARBA00022729"/>
    </source>
</evidence>
<evidence type="ECO:0000256" key="17">
    <source>
        <dbReference type="PROSITE-ProRule" id="PRU10141"/>
    </source>
</evidence>
<keyword evidence="16" id="KW-0325">Glycoprotein</keyword>
<accession>A0AAD8VIU7</accession>
<keyword evidence="11 17" id="KW-0547">Nucleotide-binding</keyword>
<dbReference type="SMART" id="SM00220">
    <property type="entry name" value="S_TKc"/>
    <property type="match status" value="1"/>
</dbReference>
<dbReference type="InterPro" id="IPR011009">
    <property type="entry name" value="Kinase-like_dom_sf"/>
</dbReference>
<dbReference type="GO" id="GO:0005524">
    <property type="term" value="F:ATP binding"/>
    <property type="evidence" value="ECO:0007669"/>
    <property type="project" value="UniProtKB-UniRule"/>
</dbReference>
<evidence type="ECO:0000256" key="19">
    <source>
        <dbReference type="SAM" id="Phobius"/>
    </source>
</evidence>
<comment type="subcellular location">
    <subcellularLocation>
        <location evidence="1">Cell membrane</location>
        <topology evidence="1">Single-pass type I membrane protein</topology>
    </subcellularLocation>
</comment>
<dbReference type="EMBL" id="JAUUTY010000007">
    <property type="protein sequence ID" value="KAK1606348.1"/>
    <property type="molecule type" value="Genomic_DNA"/>
</dbReference>
<dbReference type="Proteomes" id="UP001231189">
    <property type="component" value="Unassembled WGS sequence"/>
</dbReference>
<dbReference type="PROSITE" id="PS00107">
    <property type="entry name" value="PROTEIN_KINASE_ATP"/>
    <property type="match status" value="1"/>
</dbReference>
<keyword evidence="12" id="KW-0418">Kinase</keyword>
<evidence type="ECO:0000256" key="16">
    <source>
        <dbReference type="ARBA" id="ARBA00023180"/>
    </source>
</evidence>
<dbReference type="Gene3D" id="1.10.510.10">
    <property type="entry name" value="Transferase(Phosphotransferase) domain 1"/>
    <property type="match status" value="1"/>
</dbReference>
<evidence type="ECO:0000256" key="7">
    <source>
        <dbReference type="ARBA" id="ARBA00022679"/>
    </source>
</evidence>
<evidence type="ECO:0000256" key="20">
    <source>
        <dbReference type="SAM" id="SignalP"/>
    </source>
</evidence>
<feature type="compositionally biased region" description="Polar residues" evidence="18">
    <location>
        <begin position="707"/>
        <end position="717"/>
    </location>
</feature>
<evidence type="ECO:0000256" key="18">
    <source>
        <dbReference type="SAM" id="MobiDB-lite"/>
    </source>
</evidence>
<dbReference type="GO" id="GO:0004674">
    <property type="term" value="F:protein serine/threonine kinase activity"/>
    <property type="evidence" value="ECO:0007669"/>
    <property type="project" value="UniProtKB-KW"/>
</dbReference>
<comment type="similarity">
    <text evidence="3">In the C-terminal section; belongs to the protein kinase superfamily. Ser/Thr protein kinase family.</text>
</comment>
<comment type="caution">
    <text evidence="22">The sequence shown here is derived from an EMBL/GenBank/DDBJ whole genome shotgun (WGS) entry which is preliminary data.</text>
</comment>
<evidence type="ECO:0000313" key="22">
    <source>
        <dbReference type="EMBL" id="KAK1606348.1"/>
    </source>
</evidence>
<evidence type="ECO:0000256" key="14">
    <source>
        <dbReference type="ARBA" id="ARBA00022989"/>
    </source>
</evidence>
<feature type="domain" description="Protein kinase" evidence="21">
    <location>
        <begin position="375"/>
        <end position="673"/>
    </location>
</feature>
<dbReference type="CDD" id="cd14066">
    <property type="entry name" value="STKc_IRAK"/>
    <property type="match status" value="1"/>
</dbReference>
<feature type="transmembrane region" description="Helical" evidence="19">
    <location>
        <begin position="311"/>
        <end position="335"/>
    </location>
</feature>
<dbReference type="FunFam" id="1.10.510.10:FF:000444">
    <property type="entry name" value="probable L-type lectin-domain containing receptor kinase S.5"/>
    <property type="match status" value="1"/>
</dbReference>
<evidence type="ECO:0000256" key="3">
    <source>
        <dbReference type="ARBA" id="ARBA00010217"/>
    </source>
</evidence>
<dbReference type="InterPro" id="IPR000719">
    <property type="entry name" value="Prot_kinase_dom"/>
</dbReference>
<dbReference type="InterPro" id="IPR001245">
    <property type="entry name" value="Ser-Thr/Tyr_kinase_cat_dom"/>
</dbReference>
<dbReference type="Gene3D" id="3.30.200.20">
    <property type="entry name" value="Phosphorylase Kinase, domain 1"/>
    <property type="match status" value="1"/>
</dbReference>
<dbReference type="PROSITE" id="PS00307">
    <property type="entry name" value="LECTIN_LEGUME_BETA"/>
    <property type="match status" value="1"/>
</dbReference>
<dbReference type="AlphaFoldDB" id="A0AAD8VIU7"/>
<protein>
    <recommendedName>
        <fullName evidence="4">non-specific serine/threonine protein kinase</fullName>
        <ecNumber evidence="4">2.7.11.1</ecNumber>
    </recommendedName>
</protein>
<organism evidence="22 23">
    <name type="scientific">Lolium multiflorum</name>
    <name type="common">Italian ryegrass</name>
    <name type="synonym">Lolium perenne subsp. multiflorum</name>
    <dbReference type="NCBI Taxonomy" id="4521"/>
    <lineage>
        <taxon>Eukaryota</taxon>
        <taxon>Viridiplantae</taxon>
        <taxon>Streptophyta</taxon>
        <taxon>Embryophyta</taxon>
        <taxon>Tracheophyta</taxon>
        <taxon>Spermatophyta</taxon>
        <taxon>Magnoliopsida</taxon>
        <taxon>Liliopsida</taxon>
        <taxon>Poales</taxon>
        <taxon>Poaceae</taxon>
        <taxon>BOP clade</taxon>
        <taxon>Pooideae</taxon>
        <taxon>Poodae</taxon>
        <taxon>Poeae</taxon>
        <taxon>Poeae Chloroplast Group 2 (Poeae type)</taxon>
        <taxon>Loliodinae</taxon>
        <taxon>Loliinae</taxon>
        <taxon>Lolium</taxon>
    </lineage>
</organism>
<evidence type="ECO:0000256" key="10">
    <source>
        <dbReference type="ARBA" id="ARBA00022734"/>
    </source>
</evidence>
<dbReference type="InterPro" id="IPR050528">
    <property type="entry name" value="L-type_Lectin-RKs"/>
</dbReference>
<dbReference type="InterPro" id="IPR008271">
    <property type="entry name" value="Ser/Thr_kinase_AS"/>
</dbReference>
<evidence type="ECO:0000256" key="1">
    <source>
        <dbReference type="ARBA" id="ARBA00004251"/>
    </source>
</evidence>
<dbReference type="GO" id="GO:0030246">
    <property type="term" value="F:carbohydrate binding"/>
    <property type="evidence" value="ECO:0007669"/>
    <property type="project" value="UniProtKB-KW"/>
</dbReference>
<dbReference type="CDD" id="cd06899">
    <property type="entry name" value="lectin_legume_LecRK_Arcelin_ConA"/>
    <property type="match status" value="1"/>
</dbReference>
<keyword evidence="6" id="KW-0723">Serine/threonine-protein kinase</keyword>
<evidence type="ECO:0000256" key="5">
    <source>
        <dbReference type="ARBA" id="ARBA00022475"/>
    </source>
</evidence>
<comment type="similarity">
    <text evidence="2">In the N-terminal section; belongs to the leguminous lectin family.</text>
</comment>
<dbReference type="GO" id="GO:0051707">
    <property type="term" value="P:response to other organism"/>
    <property type="evidence" value="ECO:0007669"/>
    <property type="project" value="UniProtKB-ARBA"/>
</dbReference>
<dbReference type="EC" id="2.7.11.1" evidence="4"/>
<name>A0AAD8VIU7_LOLMU</name>
<dbReference type="Pfam" id="PF00139">
    <property type="entry name" value="Lectin_legB"/>
    <property type="match status" value="1"/>
</dbReference>
<evidence type="ECO:0000259" key="21">
    <source>
        <dbReference type="PROSITE" id="PS50011"/>
    </source>
</evidence>
<evidence type="ECO:0000256" key="6">
    <source>
        <dbReference type="ARBA" id="ARBA00022527"/>
    </source>
</evidence>
<keyword evidence="10" id="KW-0430">Lectin</keyword>
<keyword evidence="9 20" id="KW-0732">Signal</keyword>
<dbReference type="InterPro" id="IPR001220">
    <property type="entry name" value="Legume_lectin_dom"/>
</dbReference>
<keyword evidence="15 19" id="KW-0472">Membrane</keyword>
<evidence type="ECO:0000256" key="15">
    <source>
        <dbReference type="ARBA" id="ARBA00023136"/>
    </source>
</evidence>
<proteinExistence type="inferred from homology"/>
<dbReference type="GO" id="GO:0005886">
    <property type="term" value="C:plasma membrane"/>
    <property type="evidence" value="ECO:0007669"/>
    <property type="project" value="UniProtKB-SubCell"/>
</dbReference>
<keyword evidence="8 19" id="KW-0812">Transmembrane</keyword>
<dbReference type="InterPro" id="IPR013320">
    <property type="entry name" value="ConA-like_dom_sf"/>
</dbReference>
<feature type="compositionally biased region" description="Gly residues" evidence="18">
    <location>
        <begin position="694"/>
        <end position="703"/>
    </location>
</feature>
<dbReference type="Pfam" id="PF07714">
    <property type="entry name" value="PK_Tyr_Ser-Thr"/>
    <property type="match status" value="1"/>
</dbReference>
<gene>
    <name evidence="22" type="ORF">QYE76_030021</name>
</gene>
<feature type="binding site" evidence="17">
    <location>
        <position position="412"/>
    </location>
    <ligand>
        <name>ATP</name>
        <dbReference type="ChEBI" id="CHEBI:30616"/>
    </ligand>
</feature>
<dbReference type="InterPro" id="IPR017441">
    <property type="entry name" value="Protein_kinase_ATP_BS"/>
</dbReference>
<dbReference type="GO" id="GO:0006952">
    <property type="term" value="P:defense response"/>
    <property type="evidence" value="ECO:0007669"/>
    <property type="project" value="UniProtKB-ARBA"/>
</dbReference>
<evidence type="ECO:0000256" key="8">
    <source>
        <dbReference type="ARBA" id="ARBA00022692"/>
    </source>
</evidence>
<evidence type="ECO:0000313" key="23">
    <source>
        <dbReference type="Proteomes" id="UP001231189"/>
    </source>
</evidence>
<evidence type="ECO:0000256" key="12">
    <source>
        <dbReference type="ARBA" id="ARBA00022777"/>
    </source>
</evidence>
<dbReference type="PROSITE" id="PS00108">
    <property type="entry name" value="PROTEIN_KINASE_ST"/>
    <property type="match status" value="1"/>
</dbReference>
<feature type="chain" id="PRO_5042255173" description="non-specific serine/threonine protein kinase" evidence="20">
    <location>
        <begin position="27"/>
        <end position="739"/>
    </location>
</feature>
<keyword evidence="23" id="KW-1185">Reference proteome</keyword>
<keyword evidence="14 19" id="KW-1133">Transmembrane helix</keyword>
<evidence type="ECO:0000256" key="11">
    <source>
        <dbReference type="ARBA" id="ARBA00022741"/>
    </source>
</evidence>
<dbReference type="PROSITE" id="PS50011">
    <property type="entry name" value="PROTEIN_KINASE_DOM"/>
    <property type="match status" value="1"/>
</dbReference>
<dbReference type="SUPFAM" id="SSF49899">
    <property type="entry name" value="Concanavalin A-like lectins/glucanases"/>
    <property type="match status" value="1"/>
</dbReference>
<evidence type="ECO:0000256" key="13">
    <source>
        <dbReference type="ARBA" id="ARBA00022840"/>
    </source>
</evidence>
<dbReference type="PANTHER" id="PTHR27007">
    <property type="match status" value="1"/>
</dbReference>
<dbReference type="Gene3D" id="2.60.120.200">
    <property type="match status" value="1"/>
</dbReference>
<keyword evidence="13 17" id="KW-0067">ATP-binding</keyword>
<sequence>MARYASLPRLVVCFLWLCAAAAVCRARDLQPVREAQEPLTVKSYGYASFDRNVDAATLGVLKEASINGGALQLTPDTRNDVAYLQHKSGSVLLKQPFTLWRKLPADKIAANATAAGRVRVASFNTTFSMNVVYDGAVPGEGLAFVIAPSLDGPPPGSDGGFLGLTNATLQAAGAGPAANRFVAVEFDTFNQSYDPSANHVGLDIGSVESNVTANLADFNIAIANTFANAVNYTVWIEYAGVGRNITVYMGAQGKPRPATPVLAAPLDLSEHVPDNAYIGFSGSTGATYELNCILDWTLWIETFPEEEEKRWWIALVAVVVSVGVLAAAIAAFFLARMSRARRAVEQRQARLGHTLSHLPGMPREFTYESLRKATNSFHEQLGEGSYGVVYKGTLPAEADDGRAEAMQVAVKKFMRDDARCVEDFVKEVDIINRLRHKNIVPLIGWCYKKGQLLLVYEYMPNGSLDQHLFPRSLAGQLASPLTWASRYAIAKDVASGLHYVHYEYGPMVLHRDIKASNVLLDASFSARVGDFGLARVVDSDRTSYMDAGVAGTHGYIAPEYSMGHRASRQTDVFAFGALVLELVTGRRALLRDASCPLLVDFVWRMHGRGALLGAVDQGLGTAEFDADEATRLLLLGLACSSPNPGDRPTMPEVLQILSKSAPPPEVPPVKPTFIWPPEGGARFSISDIEMMTSGGGSYAGTGDGSSMRATQDTSSYDSFRPPTAPNNSQEYFPALSSGR</sequence>
<evidence type="ECO:0000256" key="4">
    <source>
        <dbReference type="ARBA" id="ARBA00012513"/>
    </source>
</evidence>
<reference evidence="22" key="1">
    <citation type="submission" date="2023-07" db="EMBL/GenBank/DDBJ databases">
        <title>A chromosome-level genome assembly of Lolium multiflorum.</title>
        <authorList>
            <person name="Chen Y."/>
            <person name="Copetti D."/>
            <person name="Kolliker R."/>
            <person name="Studer B."/>
        </authorList>
    </citation>
    <scope>NUCLEOTIDE SEQUENCE</scope>
    <source>
        <strain evidence="22">02402/16</strain>
        <tissue evidence="22">Leaf</tissue>
    </source>
</reference>
<evidence type="ECO:0000256" key="2">
    <source>
        <dbReference type="ARBA" id="ARBA00008536"/>
    </source>
</evidence>
<dbReference type="SUPFAM" id="SSF56112">
    <property type="entry name" value="Protein kinase-like (PK-like)"/>
    <property type="match status" value="1"/>
</dbReference>
<keyword evidence="5" id="KW-1003">Cell membrane</keyword>
<keyword evidence="7" id="KW-0808">Transferase</keyword>
<feature type="region of interest" description="Disordered" evidence="18">
    <location>
        <begin position="694"/>
        <end position="739"/>
    </location>
</feature>
<feature type="signal peptide" evidence="20">
    <location>
        <begin position="1"/>
        <end position="26"/>
    </location>
</feature>
<dbReference type="InterPro" id="IPR019825">
    <property type="entry name" value="Lectin_legB_Mn/Ca_BS"/>
</dbReference>